<dbReference type="SUPFAM" id="SSF57997">
    <property type="entry name" value="Tropomyosin"/>
    <property type="match status" value="1"/>
</dbReference>
<feature type="region of interest" description="Disordered" evidence="5">
    <location>
        <begin position="1"/>
        <end position="49"/>
    </location>
</feature>
<sequence>MSDDPSSSSSSTAAAQPTSSLPGHSTSDPTTEEIRRQVENEQALTDSRRRITELKEELRKAVEEKQALQDDRQGVASESAQLRTQLAALQSTHHKSASELTVLQTRVEAVEREKRELIEETERLQQRSNRITQDLFTLRSQRQDSSQKLAHLEVEVSELRMAAESSKFNEQRSAQALQTARNEILQLNKSVADVDERFAKYRAEKSSELSQLQLEHDTIVSRLTSTDHLYHALQRTYNDQSKRLAEAHENIRALTDAAANRKISTSSEFARLMEENRILKKRAEEARSTITEREAELERVADSAGEKTRVWEEKWKKEERLRREAEKRAEDLQIVVERLAMAGGEGSDLSPAAALATGMKQSGKTYTQFYTDYTIQEGKLRAAENEVSRLTQLLDEISADISEKKPLLDEQAAEHARAIERANALALELASVMSARDARDVELRSLNASSSLHKDEVASLTSTTEDLSRQVQTLLRQIAIRDDPSLASQTMDGNATVSETGDLVTDYFVEFKSIRSLQQQNQKLLKLTRGLMAKLDAQEIDRAGADAEDLETGATLEQATETITKLHAQLLDAQKKINEATRERDFFSKLLARGDGLKWSSPSGGPLEDGSAPHEQALTTLQVEIESIRLKAEQDISDAREQLRTKSEEAGQAEIAKVRAEAQISMLQEQHRMMTDANALQKQELSGLHDEMRKLHESIAVAGVERRLALEQVASRQGEADRLRNDLANLRAEKEQLASTEARLQSDFRSVQSERARLQQLIDNLQTVNSEHEKTRAEDRARLERRVEEVERNMSTLRSQLDAAKEATAAAEKRADDIQPRIDAATAFVRAEKSAAEAQVQALTSEIATLKEELEKVKAESEKRMRIGLSHQRRANDMMAEKKRNEEALSSKDTEIAELTEKVGAATKELDEVKGKVAEAEKKLVDVERGSTLKDATVSRLQSELAKAQSGASVASGDSSTITALRTEKESLQQKLAQAEKDLAEAKAVASAAAPTGQSTSSDLQARVQELEKDKEAYDQKYEENITKVNRVNASLSQRLRTVDEIRVSLEAKIADLEKQISEHQAGATGQPGTASSGPPDQSAIDAAVKSAVSAREAELEAEHSKALAAARSENISIKADPSESMDAQRAQLESSFSKRVDDAVAAQKAELEKQVNDLNGQVATLETKVKTLERQIKTAEISRKTIERQRADLESKLKKYEGEGSSASATPASSGASGLSAGAPAFQPGDSAQTPTSQPPTAAGASVMPAPAGSSPASIRGKGRATRGTGRGGKANTVLSAVNATLAQTGTPSTPAATGTKRPAPEDGEIAEDASGAASESTAASSTGASILQRIAPAAVGGASGAGPPAGAGGAGATPGGTRQLKRPRGLGGGRGGAPPGAGGAGVAASGSSAATTAATSTETNTGGKDEQNGNGNGASGSGAGEGTGGGGAGGEGSGTGTGTGIGSS</sequence>
<proteinExistence type="predicted"/>
<dbReference type="RefSeq" id="XP_021871068.1">
    <property type="nucleotide sequence ID" value="XM_022018180.1"/>
</dbReference>
<feature type="region of interest" description="Disordered" evidence="5">
    <location>
        <begin position="986"/>
        <end position="1011"/>
    </location>
</feature>
<dbReference type="GO" id="GO:0006406">
    <property type="term" value="P:mRNA export from nucleus"/>
    <property type="evidence" value="ECO:0007669"/>
    <property type="project" value="TreeGrafter"/>
</dbReference>
<feature type="compositionally biased region" description="Low complexity" evidence="5">
    <location>
        <begin position="1314"/>
        <end position="1342"/>
    </location>
</feature>
<evidence type="ECO:0000256" key="1">
    <source>
        <dbReference type="ARBA" id="ARBA00004123"/>
    </source>
</evidence>
<dbReference type="STRING" id="4999.A0A1Y1UG34"/>
<feature type="domain" description="NUA/TPR/MLP1-2-like" evidence="6">
    <location>
        <begin position="442"/>
        <end position="539"/>
    </location>
</feature>
<evidence type="ECO:0000256" key="3">
    <source>
        <dbReference type="ARBA" id="ARBA00023242"/>
    </source>
</evidence>
<dbReference type="Gene3D" id="1.10.287.1490">
    <property type="match status" value="1"/>
</dbReference>
<feature type="compositionally biased region" description="Polar residues" evidence="5">
    <location>
        <begin position="1071"/>
        <end position="1080"/>
    </location>
</feature>
<dbReference type="GO" id="GO:0017056">
    <property type="term" value="F:structural constituent of nuclear pore"/>
    <property type="evidence" value="ECO:0007669"/>
    <property type="project" value="TreeGrafter"/>
</dbReference>
<dbReference type="Proteomes" id="UP000193218">
    <property type="component" value="Unassembled WGS sequence"/>
</dbReference>
<dbReference type="GeneID" id="33559989"/>
<feature type="region of interest" description="Disordered" evidence="5">
    <location>
        <begin position="1114"/>
        <end position="1135"/>
    </location>
</feature>
<evidence type="ECO:0000256" key="2">
    <source>
        <dbReference type="ARBA" id="ARBA00023054"/>
    </source>
</evidence>
<feature type="coiled-coil region" evidence="4">
    <location>
        <begin position="556"/>
        <end position="583"/>
    </location>
</feature>
<feature type="coiled-coil region" evidence="4">
    <location>
        <begin position="629"/>
        <end position="670"/>
    </location>
</feature>
<feature type="region of interest" description="Disordered" evidence="5">
    <location>
        <begin position="1198"/>
        <end position="1450"/>
    </location>
</feature>
<feature type="compositionally biased region" description="Polar residues" evidence="5">
    <location>
        <begin position="1231"/>
        <end position="1241"/>
    </location>
</feature>
<keyword evidence="2 4" id="KW-0175">Coiled coil</keyword>
<feature type="compositionally biased region" description="Gly residues" evidence="5">
    <location>
        <begin position="1371"/>
        <end position="1387"/>
    </location>
</feature>
<evidence type="ECO:0000313" key="8">
    <source>
        <dbReference type="Proteomes" id="UP000193218"/>
    </source>
</evidence>
<keyword evidence="8" id="KW-1185">Reference proteome</keyword>
<comment type="subcellular location">
    <subcellularLocation>
        <location evidence="1">Nucleus</location>
    </subcellularLocation>
</comment>
<dbReference type="OrthoDB" id="343070at2759"/>
<reference evidence="7 8" key="1">
    <citation type="submission" date="2017-03" db="EMBL/GenBank/DDBJ databases">
        <title>Widespread Adenine N6-methylation of Active Genes in Fungi.</title>
        <authorList>
            <consortium name="DOE Joint Genome Institute"/>
            <person name="Mondo S.J."/>
            <person name="Dannebaum R.O."/>
            <person name="Kuo R.C."/>
            <person name="Louie K.B."/>
            <person name="Bewick A.J."/>
            <person name="Labutti K."/>
            <person name="Haridas S."/>
            <person name="Kuo A."/>
            <person name="Salamov A."/>
            <person name="Ahrendt S.R."/>
            <person name="Lau R."/>
            <person name="Bowen B.P."/>
            <person name="Lipzen A."/>
            <person name="Sullivan W."/>
            <person name="Andreopoulos W.B."/>
            <person name="Clum A."/>
            <person name="Lindquist E."/>
            <person name="Daum C."/>
            <person name="Northen T.R."/>
            <person name="Ramamoorthy G."/>
            <person name="Schmitz R.J."/>
            <person name="Gryganskyi A."/>
            <person name="Culley D."/>
            <person name="Magnuson J."/>
            <person name="James T.Y."/>
            <person name="O'Malley M.A."/>
            <person name="Stajich J.E."/>
            <person name="Spatafora J.W."/>
            <person name="Visel A."/>
            <person name="Grigoriev I.V."/>
        </authorList>
    </citation>
    <scope>NUCLEOTIDE SEQUENCE [LARGE SCALE GENOMIC DNA]</scope>
    <source>
        <strain evidence="7 8">NRRL Y-17943</strain>
    </source>
</reference>
<dbReference type="EMBL" id="NBSH01000006">
    <property type="protein sequence ID" value="ORX37030.1"/>
    <property type="molecule type" value="Genomic_DNA"/>
</dbReference>
<gene>
    <name evidence="7" type="ORF">BD324DRAFT_650644</name>
</gene>
<feature type="region of interest" description="Disordered" evidence="5">
    <location>
        <begin position="1063"/>
        <end position="1089"/>
    </location>
</feature>
<evidence type="ECO:0000313" key="7">
    <source>
        <dbReference type="EMBL" id="ORX37030.1"/>
    </source>
</evidence>
<evidence type="ECO:0000259" key="6">
    <source>
        <dbReference type="Pfam" id="PF25785"/>
    </source>
</evidence>
<evidence type="ECO:0000256" key="4">
    <source>
        <dbReference type="SAM" id="Coils"/>
    </source>
</evidence>
<dbReference type="InParanoid" id="A0A1Y1UG34"/>
<dbReference type="PANTHER" id="PTHR18898:SF2">
    <property type="entry name" value="NUCLEOPROTEIN TPR"/>
    <property type="match status" value="1"/>
</dbReference>
<organism evidence="7 8">
    <name type="scientific">Kockovaella imperatae</name>
    <dbReference type="NCBI Taxonomy" id="4999"/>
    <lineage>
        <taxon>Eukaryota</taxon>
        <taxon>Fungi</taxon>
        <taxon>Dikarya</taxon>
        <taxon>Basidiomycota</taxon>
        <taxon>Agaricomycotina</taxon>
        <taxon>Tremellomycetes</taxon>
        <taxon>Tremellales</taxon>
        <taxon>Cuniculitremaceae</taxon>
        <taxon>Kockovaella</taxon>
    </lineage>
</organism>
<feature type="compositionally biased region" description="Gly residues" evidence="5">
    <location>
        <begin position="1343"/>
        <end position="1360"/>
    </location>
</feature>
<feature type="coiled-coil region" evidence="4">
    <location>
        <begin position="230"/>
        <end position="342"/>
    </location>
</feature>
<feature type="compositionally biased region" description="Low complexity" evidence="5">
    <location>
        <begin position="1"/>
        <end position="20"/>
    </location>
</feature>
<feature type="compositionally biased region" description="Low complexity" evidence="5">
    <location>
        <begin position="1205"/>
        <end position="1226"/>
    </location>
</feature>
<protein>
    <recommendedName>
        <fullName evidence="6">NUA/TPR/MLP1-2-like domain-containing protein</fullName>
    </recommendedName>
</protein>
<comment type="caution">
    <text evidence="7">The sequence shown here is derived from an EMBL/GenBank/DDBJ whole genome shotgun (WGS) entry which is preliminary data.</text>
</comment>
<evidence type="ECO:0000256" key="5">
    <source>
        <dbReference type="SAM" id="MobiDB-lite"/>
    </source>
</evidence>
<feature type="coiled-coil region" evidence="4">
    <location>
        <begin position="373"/>
        <end position="400"/>
    </location>
</feature>
<dbReference type="PANTHER" id="PTHR18898">
    <property type="entry name" value="NUCLEOPROTEIN TPR-RELATED"/>
    <property type="match status" value="1"/>
</dbReference>
<feature type="coiled-coil region" evidence="4">
    <location>
        <begin position="713"/>
        <end position="930"/>
    </location>
</feature>
<feature type="compositionally biased region" description="Gly residues" evidence="5">
    <location>
        <begin position="1416"/>
        <end position="1450"/>
    </location>
</feature>
<keyword evidence="3" id="KW-0539">Nucleus</keyword>
<dbReference type="Pfam" id="PF25785">
    <property type="entry name" value="TPR"/>
    <property type="match status" value="1"/>
</dbReference>
<dbReference type="GO" id="GO:0005643">
    <property type="term" value="C:nuclear pore"/>
    <property type="evidence" value="ECO:0007669"/>
    <property type="project" value="TreeGrafter"/>
</dbReference>
<feature type="compositionally biased region" description="Low complexity" evidence="5">
    <location>
        <begin position="1388"/>
        <end position="1408"/>
    </location>
</feature>
<feature type="compositionally biased region" description="Low complexity" evidence="5">
    <location>
        <begin position="1290"/>
        <end position="1301"/>
    </location>
</feature>
<name>A0A1Y1UG34_9TREE</name>
<feature type="compositionally biased region" description="Polar residues" evidence="5">
    <location>
        <begin position="1278"/>
        <end position="1289"/>
    </location>
</feature>
<dbReference type="InterPro" id="IPR057974">
    <property type="entry name" value="NUA/TPR/MLP1-2-like_dom"/>
</dbReference>
<accession>A0A1Y1UG34</accession>